<sequence length="552" mass="60873">MMTALYSIHMGSFKAVDVSVYYALFHASSVRLLTHCTNQAYHRPSQIYLWTLLLVSTFFISLELQALPFISSEQIFSSRERATSRVPLLYEVTSHYENNFERQPVVVCNVSDYGAIGNGEVLNTGPIQAAIDSCASKGGGIVYFPPGDFLTGTVFLKSNILLHVDEGASILGSPNQADYPPTRSQWYVILAQSTDHVGITGGGIVDGQGLKFVTEFNVQKNVMVSWNTTNECFGDECRPRLIGFVDCQYVHIWNVHLQQPAYWCLHIVNSNQVSIHDISIQGDFNTPNNDGIDIESSNNTKISHCHIDTGDDAICPKTEAGPLYNLSVAHCWIRTKSCAVKLGSRTNYALSGLHFEHLIIVDSHRGLGLQLRDSGNIYDVTFANINISTQYYDQSWWGRAEPIYVTACPRDPSTVVGSIYNVSFVNITAKSENGIFLAGSKGGTLNGLTFSNISVELIRSTNYSGGLHDYRPGCQGLVPSRTAGIFMEYAFGLSFHYVNLTWIMGATSDWDLPVDFTPHTIGKLQFLNFQSDMVNTINDGSPSNLASKGRLG</sequence>
<gene>
    <name evidence="1" type="ORF">O6H91_01G042800</name>
</gene>
<dbReference type="EMBL" id="CM055092">
    <property type="protein sequence ID" value="KAJ7568665.1"/>
    <property type="molecule type" value="Genomic_DNA"/>
</dbReference>
<evidence type="ECO:0000313" key="1">
    <source>
        <dbReference type="EMBL" id="KAJ7568665.1"/>
    </source>
</evidence>
<reference evidence="2" key="1">
    <citation type="journal article" date="2024" name="Proc. Natl. Acad. Sci. U.S.A.">
        <title>Extraordinary preservation of gene collinearity over three hundred million years revealed in homosporous lycophytes.</title>
        <authorList>
            <person name="Li C."/>
            <person name="Wickell D."/>
            <person name="Kuo L.Y."/>
            <person name="Chen X."/>
            <person name="Nie B."/>
            <person name="Liao X."/>
            <person name="Peng D."/>
            <person name="Ji J."/>
            <person name="Jenkins J."/>
            <person name="Williams M."/>
            <person name="Shu S."/>
            <person name="Plott C."/>
            <person name="Barry K."/>
            <person name="Rajasekar S."/>
            <person name="Grimwood J."/>
            <person name="Han X."/>
            <person name="Sun S."/>
            <person name="Hou Z."/>
            <person name="He W."/>
            <person name="Dai G."/>
            <person name="Sun C."/>
            <person name="Schmutz J."/>
            <person name="Leebens-Mack J.H."/>
            <person name="Li F.W."/>
            <person name="Wang L."/>
        </authorList>
    </citation>
    <scope>NUCLEOTIDE SEQUENCE [LARGE SCALE GENOMIC DNA]</scope>
    <source>
        <strain evidence="2">cv. PW_Plant_1</strain>
    </source>
</reference>
<comment type="caution">
    <text evidence="1">The sequence shown here is derived from an EMBL/GenBank/DDBJ whole genome shotgun (WGS) entry which is preliminary data.</text>
</comment>
<organism evidence="1 2">
    <name type="scientific">Diphasiastrum complanatum</name>
    <name type="common">Issler's clubmoss</name>
    <name type="synonym">Lycopodium complanatum</name>
    <dbReference type="NCBI Taxonomy" id="34168"/>
    <lineage>
        <taxon>Eukaryota</taxon>
        <taxon>Viridiplantae</taxon>
        <taxon>Streptophyta</taxon>
        <taxon>Embryophyta</taxon>
        <taxon>Tracheophyta</taxon>
        <taxon>Lycopodiopsida</taxon>
        <taxon>Lycopodiales</taxon>
        <taxon>Lycopodiaceae</taxon>
        <taxon>Lycopodioideae</taxon>
        <taxon>Diphasiastrum</taxon>
    </lineage>
</organism>
<protein>
    <submittedName>
        <fullName evidence="1">Uncharacterized protein</fullName>
    </submittedName>
</protein>
<dbReference type="Proteomes" id="UP001162992">
    <property type="component" value="Chromosome 1"/>
</dbReference>
<name>A0ACC2EQB8_DIPCM</name>
<evidence type="ECO:0000313" key="2">
    <source>
        <dbReference type="Proteomes" id="UP001162992"/>
    </source>
</evidence>
<proteinExistence type="predicted"/>
<keyword evidence="2" id="KW-1185">Reference proteome</keyword>
<accession>A0ACC2EQB8</accession>